<dbReference type="EMBL" id="GBRH01267477">
    <property type="protein sequence ID" value="JAD30418.1"/>
    <property type="molecule type" value="Transcribed_RNA"/>
</dbReference>
<dbReference type="AlphaFoldDB" id="A0A0A8YYA3"/>
<reference evidence="1" key="2">
    <citation type="journal article" date="2015" name="Data Brief">
        <title>Shoot transcriptome of the giant reed, Arundo donax.</title>
        <authorList>
            <person name="Barrero R.A."/>
            <person name="Guerrero F.D."/>
            <person name="Moolhuijzen P."/>
            <person name="Goolsby J.A."/>
            <person name="Tidwell J."/>
            <person name="Bellgard S.E."/>
            <person name="Bellgard M.I."/>
        </authorList>
    </citation>
    <scope>NUCLEOTIDE SEQUENCE</scope>
    <source>
        <tissue evidence="1">Shoot tissue taken approximately 20 cm above the soil surface</tissue>
    </source>
</reference>
<protein>
    <submittedName>
        <fullName evidence="1">Uncharacterized protein</fullName>
    </submittedName>
</protein>
<organism evidence="1">
    <name type="scientific">Arundo donax</name>
    <name type="common">Giant reed</name>
    <name type="synonym">Donax arundinaceus</name>
    <dbReference type="NCBI Taxonomy" id="35708"/>
    <lineage>
        <taxon>Eukaryota</taxon>
        <taxon>Viridiplantae</taxon>
        <taxon>Streptophyta</taxon>
        <taxon>Embryophyta</taxon>
        <taxon>Tracheophyta</taxon>
        <taxon>Spermatophyta</taxon>
        <taxon>Magnoliopsida</taxon>
        <taxon>Liliopsida</taxon>
        <taxon>Poales</taxon>
        <taxon>Poaceae</taxon>
        <taxon>PACMAD clade</taxon>
        <taxon>Arundinoideae</taxon>
        <taxon>Arundineae</taxon>
        <taxon>Arundo</taxon>
    </lineage>
</organism>
<sequence>MQAMCKCRTVSFSFSKILGSVIVVHSPEYAYFASSCIKSCIT</sequence>
<reference evidence="1" key="1">
    <citation type="submission" date="2014-09" db="EMBL/GenBank/DDBJ databases">
        <authorList>
            <person name="Magalhaes I.L.F."/>
            <person name="Oliveira U."/>
            <person name="Santos F.R."/>
            <person name="Vidigal T.H.D.A."/>
            <person name="Brescovit A.D."/>
            <person name="Santos A.J."/>
        </authorList>
    </citation>
    <scope>NUCLEOTIDE SEQUENCE</scope>
    <source>
        <tissue evidence="1">Shoot tissue taken approximately 20 cm above the soil surface</tissue>
    </source>
</reference>
<name>A0A0A8YYA3_ARUDO</name>
<accession>A0A0A8YYA3</accession>
<evidence type="ECO:0000313" key="1">
    <source>
        <dbReference type="EMBL" id="JAD30418.1"/>
    </source>
</evidence>
<proteinExistence type="predicted"/>